<proteinExistence type="predicted"/>
<evidence type="ECO:0000313" key="2">
    <source>
        <dbReference type="Proteomes" id="UP000231466"/>
    </source>
</evidence>
<dbReference type="AlphaFoldDB" id="A0A2H0VIK1"/>
<organism evidence="1 2">
    <name type="scientific">Candidatus Colwellbacteria bacterium CG10_big_fil_rev_8_21_14_0_10_42_22</name>
    <dbReference type="NCBI Taxonomy" id="1974540"/>
    <lineage>
        <taxon>Bacteria</taxon>
        <taxon>Candidatus Colwelliibacteriota</taxon>
    </lineage>
</organism>
<accession>A0A2H0VIK1</accession>
<dbReference type="EMBL" id="PFAH01000002">
    <property type="protein sequence ID" value="PIR98140.1"/>
    <property type="molecule type" value="Genomic_DNA"/>
</dbReference>
<reference evidence="2" key="1">
    <citation type="submission" date="2017-09" db="EMBL/GenBank/DDBJ databases">
        <title>Depth-based differentiation of microbial function through sediment-hosted aquifers and enrichment of novel symbionts in the deep terrestrial subsurface.</title>
        <authorList>
            <person name="Probst A.J."/>
            <person name="Ladd B."/>
            <person name="Jarett J.K."/>
            <person name="Geller-Mcgrath D.E."/>
            <person name="Sieber C.M.K."/>
            <person name="Emerson J.B."/>
            <person name="Anantharaman K."/>
            <person name="Thomas B.C."/>
            <person name="Malmstrom R."/>
            <person name="Stieglmeier M."/>
            <person name="Klingl A."/>
            <person name="Woyke T."/>
            <person name="Ryan C.M."/>
            <person name="Banfield J.F."/>
        </authorList>
    </citation>
    <scope>NUCLEOTIDE SEQUENCE [LARGE SCALE GENOMIC DNA]</scope>
</reference>
<sequence length="333" mass="38581">MERITEESHPNLDYQKLISENPWIIQRDMDCVVSTDSDGFLCGLLMSHYLGWKIKGFYDNKALLLENGVNPKECVFLDVEIFREGFKSVGQHMISRDFSKDQCIGFNTETINPNNIRKYDAVNNFKEKYPFATVHLLISILDFIEESIVDVDVKKDSLGFLLYTDGTFKNLFNYPENCLSWLEYMSINNADHPLNKIFYGNDKIIEVMENLKEIFAKINQIRKRADKLILTRKKQRSSDLDLVGISGKEGIYRVEKELAADSKKFLFLMGEITGWNFREECWTYENMELLKFTKGATKASGIKYEELLEKEPLSMAITSTDTIEYTVEGPSYL</sequence>
<gene>
    <name evidence="1" type="ORF">COT89_00270</name>
</gene>
<dbReference type="Proteomes" id="UP000231466">
    <property type="component" value="Unassembled WGS sequence"/>
</dbReference>
<name>A0A2H0VIK1_9BACT</name>
<evidence type="ECO:0000313" key="1">
    <source>
        <dbReference type="EMBL" id="PIR98140.1"/>
    </source>
</evidence>
<comment type="caution">
    <text evidence="1">The sequence shown here is derived from an EMBL/GenBank/DDBJ whole genome shotgun (WGS) entry which is preliminary data.</text>
</comment>
<protein>
    <submittedName>
        <fullName evidence="1">Uncharacterized protein</fullName>
    </submittedName>
</protein>